<feature type="transmembrane region" description="Helical" evidence="1">
    <location>
        <begin position="187"/>
        <end position="207"/>
    </location>
</feature>
<protein>
    <recommendedName>
        <fullName evidence="4">DUF998 domain-containing protein</fullName>
    </recommendedName>
</protein>
<evidence type="ECO:0000256" key="1">
    <source>
        <dbReference type="SAM" id="Phobius"/>
    </source>
</evidence>
<accession>A0A7W8VDY3</accession>
<dbReference type="Pfam" id="PF06197">
    <property type="entry name" value="DUF998"/>
    <property type="match status" value="1"/>
</dbReference>
<feature type="transmembrane region" description="Helical" evidence="1">
    <location>
        <begin position="134"/>
        <end position="154"/>
    </location>
</feature>
<dbReference type="AlphaFoldDB" id="A0A7W8VDY3"/>
<keyword evidence="3" id="KW-1185">Reference proteome</keyword>
<organism evidence="2 3">
    <name type="scientific">Nocardiopsis composta</name>
    <dbReference type="NCBI Taxonomy" id="157465"/>
    <lineage>
        <taxon>Bacteria</taxon>
        <taxon>Bacillati</taxon>
        <taxon>Actinomycetota</taxon>
        <taxon>Actinomycetes</taxon>
        <taxon>Streptosporangiales</taxon>
        <taxon>Nocardiopsidaceae</taxon>
        <taxon>Nocardiopsis</taxon>
    </lineage>
</organism>
<keyword evidence="1" id="KW-0812">Transmembrane</keyword>
<dbReference type="RefSeq" id="WP_184392065.1">
    <property type="nucleotide sequence ID" value="NZ_BAAAJD010000043.1"/>
</dbReference>
<gene>
    <name evidence="2" type="ORF">HDA36_002587</name>
</gene>
<proteinExistence type="predicted"/>
<evidence type="ECO:0000313" key="3">
    <source>
        <dbReference type="Proteomes" id="UP000572635"/>
    </source>
</evidence>
<feature type="transmembrane region" description="Helical" evidence="1">
    <location>
        <begin position="81"/>
        <end position="104"/>
    </location>
</feature>
<reference evidence="2 3" key="1">
    <citation type="submission" date="2020-08" db="EMBL/GenBank/DDBJ databases">
        <title>Sequencing the genomes of 1000 actinobacteria strains.</title>
        <authorList>
            <person name="Klenk H.-P."/>
        </authorList>
    </citation>
    <scope>NUCLEOTIDE SEQUENCE [LARGE SCALE GENOMIC DNA]</scope>
    <source>
        <strain evidence="2 3">DSM 44551</strain>
    </source>
</reference>
<sequence>MRRRTVFAAAAVLSGVLYSSFWLEGLLPTGTDPVAGYASELFARDRPLRPLFASTEVLAGAFALVAGAAGALALRHRPRSALAVLCWGGLLLFGAMTVVDALVFPMDCAPSTDAACARAEAAGRLSASHGMHEVASSTAVLGGLAAMAGSAGAARLGLRPVLLLLAAVQAAATALLLWLIASGGDVGIVQRIQISLFSVWLIVLGAAHDPDE</sequence>
<evidence type="ECO:0008006" key="4">
    <source>
        <dbReference type="Google" id="ProtNLM"/>
    </source>
</evidence>
<comment type="caution">
    <text evidence="2">The sequence shown here is derived from an EMBL/GenBank/DDBJ whole genome shotgun (WGS) entry which is preliminary data.</text>
</comment>
<dbReference type="EMBL" id="JACHDB010000001">
    <property type="protein sequence ID" value="MBB5432503.1"/>
    <property type="molecule type" value="Genomic_DNA"/>
</dbReference>
<dbReference type="InterPro" id="IPR009339">
    <property type="entry name" value="DUF998"/>
</dbReference>
<name>A0A7W8VDY3_9ACTN</name>
<keyword evidence="1" id="KW-1133">Transmembrane helix</keyword>
<keyword evidence="1" id="KW-0472">Membrane</keyword>
<feature type="transmembrane region" description="Helical" evidence="1">
    <location>
        <begin position="161"/>
        <end position="181"/>
    </location>
</feature>
<evidence type="ECO:0000313" key="2">
    <source>
        <dbReference type="EMBL" id="MBB5432503.1"/>
    </source>
</evidence>
<feature type="transmembrane region" description="Helical" evidence="1">
    <location>
        <begin position="51"/>
        <end position="74"/>
    </location>
</feature>
<dbReference type="Proteomes" id="UP000572635">
    <property type="component" value="Unassembled WGS sequence"/>
</dbReference>